<dbReference type="EMBL" id="GEIB01000870">
    <property type="protein sequence ID" value="JAR87156.1"/>
    <property type="molecule type" value="Transcribed_RNA"/>
</dbReference>
<evidence type="ECO:0000256" key="1">
    <source>
        <dbReference type="SAM" id="MobiDB-lite"/>
    </source>
</evidence>
<dbReference type="AlphaFoldDB" id="A0A147B8P8"/>
<protein>
    <submittedName>
        <fullName evidence="2">Uncharacterized protein</fullName>
    </submittedName>
</protein>
<feature type="non-terminal residue" evidence="2">
    <location>
        <position position="1"/>
    </location>
</feature>
<feature type="compositionally biased region" description="Basic and acidic residues" evidence="1">
    <location>
        <begin position="81"/>
        <end position="91"/>
    </location>
</feature>
<reference evidence="2" key="1">
    <citation type="submission" date="2016-03" db="EMBL/GenBank/DDBJ databases">
        <title>Gut transcriptome analysis on engorged females of Ornithodoros mimon (Acari: Argasidae) and phylogenetic inferences of soft ticks.</title>
        <authorList>
            <person name="Landulfo G.A."/>
            <person name="Giovanni D."/>
            <person name="Carvalho E."/>
            <person name="Junqueira-de-Azevedo I."/>
            <person name="Patane J."/>
            <person name="Mendoca R."/>
            <person name="Barros-Battesti D."/>
        </authorList>
    </citation>
    <scope>NUCLEOTIDE SEQUENCE</scope>
    <source>
        <strain evidence="2">Females</strain>
        <tissue evidence="2">Gut</tissue>
    </source>
</reference>
<feature type="compositionally biased region" description="Basic and acidic residues" evidence="1">
    <location>
        <begin position="48"/>
        <end position="68"/>
    </location>
</feature>
<feature type="region of interest" description="Disordered" evidence="1">
    <location>
        <begin position="119"/>
        <end position="155"/>
    </location>
</feature>
<accession>A0A147B8P8</accession>
<proteinExistence type="predicted"/>
<feature type="region of interest" description="Disordered" evidence="1">
    <location>
        <begin position="1"/>
        <end position="103"/>
    </location>
</feature>
<organism evidence="2">
    <name type="scientific">Alectorobius mimon</name>
    <dbReference type="NCBI Taxonomy" id="360319"/>
    <lineage>
        <taxon>Eukaryota</taxon>
        <taxon>Metazoa</taxon>
        <taxon>Ecdysozoa</taxon>
        <taxon>Arthropoda</taxon>
        <taxon>Chelicerata</taxon>
        <taxon>Arachnida</taxon>
        <taxon>Acari</taxon>
        <taxon>Parasitiformes</taxon>
        <taxon>Ixodida</taxon>
        <taxon>Ixodoidea</taxon>
        <taxon>Argasidae</taxon>
        <taxon>Ornithodorinae</taxon>
        <taxon>Alectorobius</taxon>
    </lineage>
</organism>
<evidence type="ECO:0000313" key="2">
    <source>
        <dbReference type="EMBL" id="JAR87156.1"/>
    </source>
</evidence>
<feature type="non-terminal residue" evidence="2">
    <location>
        <position position="171"/>
    </location>
</feature>
<sequence length="171" mass="18933">PAHSTAVWNMDDSLEAPSEVPTKDGTFTPPSAKKSSDTTDGPSPGSSEKLDFSGRMEQLYRRLIKEGIVEDSFSTPPSSKKHSDTQKHTDDMSPAPGPSEELDFSGRMEQLYRRLIEEGIVEDDSFSTPPTSKKDSDTYQLADDMPPTPVSSEELDFSGRMDDLCRRLINK</sequence>
<name>A0A147B8P8_9ACAR</name>